<keyword evidence="2" id="KW-1185">Reference proteome</keyword>
<protein>
    <submittedName>
        <fullName evidence="1">Uncharacterized protein</fullName>
    </submittedName>
</protein>
<evidence type="ECO:0000313" key="2">
    <source>
        <dbReference type="Proteomes" id="UP000663937"/>
    </source>
</evidence>
<dbReference type="KEGG" id="psic:J4E96_19060"/>
<proteinExistence type="predicted"/>
<accession>A0A8A4ZBP8</accession>
<sequence>MATTHTTNYVDTFIAVADDCAATAGTVPPARAQPSIAELTYAMIAEHPYRYTSDDVIFTVWADRRGIEPADRPAARARFFGTGQPCLRSSDLGKRYGWGVHADSGGRVALYPIESAEYALLSSGTGPAGDATTVTRAMRSRRSG</sequence>
<dbReference type="Pfam" id="PF19654">
    <property type="entry name" value="DUF6157"/>
    <property type="match status" value="1"/>
</dbReference>
<reference evidence="1" key="1">
    <citation type="submission" date="2021-03" db="EMBL/GenBank/DDBJ databases">
        <title>Pengzhenrongella sicca gen. nov., sp. nov., a new member of suborder Micrococcineae isolated from High-Arctic tundra soil.</title>
        <authorList>
            <person name="Peng F."/>
        </authorList>
    </citation>
    <scope>NUCLEOTIDE SEQUENCE</scope>
    <source>
        <strain evidence="1">LRZ-2</strain>
    </source>
</reference>
<name>A0A8A4ZBP8_9MICO</name>
<organism evidence="1 2">
    <name type="scientific">Pengzhenrongella sicca</name>
    <dbReference type="NCBI Taxonomy" id="2819238"/>
    <lineage>
        <taxon>Bacteria</taxon>
        <taxon>Bacillati</taxon>
        <taxon>Actinomycetota</taxon>
        <taxon>Actinomycetes</taxon>
        <taxon>Micrococcales</taxon>
        <taxon>Pengzhenrongella</taxon>
    </lineage>
</organism>
<dbReference type="RefSeq" id="WP_227423618.1">
    <property type="nucleotide sequence ID" value="NZ_CP071868.1"/>
</dbReference>
<dbReference type="InterPro" id="IPR046155">
    <property type="entry name" value="DUF6157"/>
</dbReference>
<dbReference type="EMBL" id="CP071868">
    <property type="protein sequence ID" value="QTE29342.1"/>
    <property type="molecule type" value="Genomic_DNA"/>
</dbReference>
<dbReference type="Proteomes" id="UP000663937">
    <property type="component" value="Chromosome"/>
</dbReference>
<gene>
    <name evidence="1" type="ORF">J4E96_19060</name>
</gene>
<dbReference type="AlphaFoldDB" id="A0A8A4ZBP8"/>
<evidence type="ECO:0000313" key="1">
    <source>
        <dbReference type="EMBL" id="QTE29342.1"/>
    </source>
</evidence>